<feature type="transmembrane region" description="Helical" evidence="1">
    <location>
        <begin position="361"/>
        <end position="386"/>
    </location>
</feature>
<dbReference type="RefSeq" id="WP_013556511.1">
    <property type="nucleotide sequence ID" value="NC_014958.1"/>
</dbReference>
<keyword evidence="1" id="KW-1133">Transmembrane helix</keyword>
<dbReference type="NCBIfam" id="TIGR00843">
    <property type="entry name" value="benE"/>
    <property type="match status" value="1"/>
</dbReference>
<feature type="transmembrane region" description="Helical" evidence="1">
    <location>
        <begin position="159"/>
        <end position="177"/>
    </location>
</feature>
<feature type="transmembrane region" description="Helical" evidence="1">
    <location>
        <begin position="106"/>
        <end position="125"/>
    </location>
</feature>
<dbReference type="KEGG" id="dmr:Deima_1356"/>
<sequence length="407" mass="41240">MTVSALTPPTPAQVVRDASPTTVLAGFIAVLVGFTSSISLVFQAADRAHLTAAQTTSWLTAVYLAIAISGALLSWRYRAPVVTAWSTPALALIAQDAGQLTYPEFIGAYLVSAAIITLLGVTGLFERVTRRIPAPLASAMLAGILIPFVLGAFTALPRAPLTVGAMLLAFLIGRAFAARYAVLLALVAGVAAALLSGQVHFGVTSSVFGALTLTRPAFTVAGVLVLALPMTVLTLASQNLPGAAILRASGYSRVPTSPLITGTGLASLLSAPFGAHATNLAAITAAICTGPEAHADERRRYVAGLASACFYLLLAVFAGAVAAAVTAVPKPLVAALAGLALLGTVLSSLHAALADERWRESALITVVVTASGLTFLGLGAAFWGLALGGLSAALLNAARPKSPTEPS</sequence>
<keyword evidence="3" id="KW-1185">Reference proteome</keyword>
<dbReference type="eggNOG" id="COG3135">
    <property type="taxonomic scope" value="Bacteria"/>
</dbReference>
<feature type="transmembrane region" description="Helical" evidence="1">
    <location>
        <begin position="132"/>
        <end position="153"/>
    </location>
</feature>
<proteinExistence type="predicted"/>
<name>E8U7G7_DEIML</name>
<organism evidence="2 3">
    <name type="scientific">Deinococcus maricopensis (strain DSM 21211 / LMG 22137 / NRRL B-23946 / LB-34)</name>
    <dbReference type="NCBI Taxonomy" id="709986"/>
    <lineage>
        <taxon>Bacteria</taxon>
        <taxon>Thermotogati</taxon>
        <taxon>Deinococcota</taxon>
        <taxon>Deinococci</taxon>
        <taxon>Deinococcales</taxon>
        <taxon>Deinococcaceae</taxon>
        <taxon>Deinococcus</taxon>
    </lineage>
</organism>
<keyword evidence="1" id="KW-0812">Transmembrane</keyword>
<dbReference type="OrthoDB" id="9813854at2"/>
<dbReference type="GO" id="GO:0042925">
    <property type="term" value="F:benzoate transmembrane transporter activity"/>
    <property type="evidence" value="ECO:0007669"/>
    <property type="project" value="InterPro"/>
</dbReference>
<feature type="transmembrane region" description="Helical" evidence="1">
    <location>
        <begin position="184"/>
        <end position="211"/>
    </location>
</feature>
<dbReference type="PANTHER" id="PTHR30199">
    <property type="entry name" value="MFS FAMILY TRANSPORTER, PREDICTED SUBSTRATE BENZOATE"/>
    <property type="match status" value="1"/>
</dbReference>
<protein>
    <submittedName>
        <fullName evidence="2">Benzoate transporter</fullName>
    </submittedName>
</protein>
<feature type="transmembrane region" description="Helical" evidence="1">
    <location>
        <begin position="301"/>
        <end position="326"/>
    </location>
</feature>
<dbReference type="Pfam" id="PF03594">
    <property type="entry name" value="BenE"/>
    <property type="match status" value="1"/>
</dbReference>
<evidence type="ECO:0000313" key="3">
    <source>
        <dbReference type="Proteomes" id="UP000008635"/>
    </source>
</evidence>
<keyword evidence="1" id="KW-0472">Membrane</keyword>
<feature type="transmembrane region" description="Helical" evidence="1">
    <location>
        <begin position="332"/>
        <end position="354"/>
    </location>
</feature>
<dbReference type="GO" id="GO:0005886">
    <property type="term" value="C:plasma membrane"/>
    <property type="evidence" value="ECO:0007669"/>
    <property type="project" value="TreeGrafter"/>
</dbReference>
<dbReference type="STRING" id="709986.Deima_1356"/>
<gene>
    <name evidence="2" type="ordered locus">Deima_1356</name>
</gene>
<feature type="transmembrane region" description="Helical" evidence="1">
    <location>
        <begin position="217"/>
        <end position="237"/>
    </location>
</feature>
<evidence type="ECO:0000256" key="1">
    <source>
        <dbReference type="SAM" id="Phobius"/>
    </source>
</evidence>
<dbReference type="InterPro" id="IPR004711">
    <property type="entry name" value="Benzoate_Transporter"/>
</dbReference>
<feature type="transmembrane region" description="Helical" evidence="1">
    <location>
        <begin position="23"/>
        <end position="45"/>
    </location>
</feature>
<dbReference type="EMBL" id="CP002454">
    <property type="protein sequence ID" value="ADV67006.1"/>
    <property type="molecule type" value="Genomic_DNA"/>
</dbReference>
<dbReference type="Proteomes" id="UP000008635">
    <property type="component" value="Chromosome"/>
</dbReference>
<feature type="transmembrane region" description="Helical" evidence="1">
    <location>
        <begin position="57"/>
        <end position="77"/>
    </location>
</feature>
<dbReference type="HOGENOM" id="CLU_041268_2_0_0"/>
<dbReference type="AlphaFoldDB" id="E8U7G7"/>
<reference evidence="2 3" key="1">
    <citation type="journal article" date="2011" name="Stand. Genomic Sci.">
        <title>Complete genome sequence of Deinococcus maricopensis type strain (LB-34).</title>
        <authorList>
            <person name="Pukall R."/>
            <person name="Zeytun A."/>
            <person name="Lucas S."/>
            <person name="Lapidus A."/>
            <person name="Hammon N."/>
            <person name="Deshpande S."/>
            <person name="Nolan M."/>
            <person name="Cheng J.F."/>
            <person name="Pitluck S."/>
            <person name="Liolios K."/>
            <person name="Pagani I."/>
            <person name="Mikhailova N."/>
            <person name="Ivanova N."/>
            <person name="Mavromatis K."/>
            <person name="Pati A."/>
            <person name="Tapia R."/>
            <person name="Han C."/>
            <person name="Goodwin L."/>
            <person name="Chen A."/>
            <person name="Palaniappan K."/>
            <person name="Land M."/>
            <person name="Hauser L."/>
            <person name="Chang Y.J."/>
            <person name="Jeffries C.D."/>
            <person name="Brambilla E.M."/>
            <person name="Rohde M."/>
            <person name="Goker M."/>
            <person name="Detter J.C."/>
            <person name="Woyke T."/>
            <person name="Bristow J."/>
            <person name="Eisen J.A."/>
            <person name="Markowitz V."/>
            <person name="Hugenholtz P."/>
            <person name="Kyrpides N.C."/>
            <person name="Klenk H.P."/>
        </authorList>
    </citation>
    <scope>NUCLEOTIDE SEQUENCE [LARGE SCALE GENOMIC DNA]</scope>
    <source>
        <strain evidence="3">DSM 21211 / LMG 22137 / NRRL B-23946 / LB-34</strain>
    </source>
</reference>
<reference evidence="3" key="2">
    <citation type="submission" date="2011-01" db="EMBL/GenBank/DDBJ databases">
        <title>The complete genome of Deinococcus maricopensis DSM 21211.</title>
        <authorList>
            <consortium name="US DOE Joint Genome Institute (JGI-PGF)"/>
            <person name="Lucas S."/>
            <person name="Copeland A."/>
            <person name="Lapidus A."/>
            <person name="Goodwin L."/>
            <person name="Pitluck S."/>
            <person name="Kyrpides N."/>
            <person name="Mavromatis K."/>
            <person name="Pagani I."/>
            <person name="Ivanova N."/>
            <person name="Ovchinnikova G."/>
            <person name="Zeytun A."/>
            <person name="Detter J.C."/>
            <person name="Han C."/>
            <person name="Land M."/>
            <person name="Hauser L."/>
            <person name="Markowitz V."/>
            <person name="Cheng J.-F."/>
            <person name="Hugenholtz P."/>
            <person name="Woyke T."/>
            <person name="Wu D."/>
            <person name="Pukall R."/>
            <person name="Gehrich-Schroeter G."/>
            <person name="Brambilla E."/>
            <person name="Klenk H.-P."/>
            <person name="Eisen J.A."/>
        </authorList>
    </citation>
    <scope>NUCLEOTIDE SEQUENCE [LARGE SCALE GENOMIC DNA]</scope>
    <source>
        <strain evidence="3">DSM 21211 / LMG 22137 / NRRL B-23946 / LB-34</strain>
    </source>
</reference>
<accession>E8U7G7</accession>
<dbReference type="PANTHER" id="PTHR30199:SF0">
    <property type="entry name" value="INNER MEMBRANE PROTEIN YDCO"/>
    <property type="match status" value="1"/>
</dbReference>
<evidence type="ECO:0000313" key="2">
    <source>
        <dbReference type="EMBL" id="ADV67006.1"/>
    </source>
</evidence>